<dbReference type="InterPro" id="IPR014721">
    <property type="entry name" value="Ribsml_uS5_D2-typ_fold_subgr"/>
</dbReference>
<evidence type="ECO:0000256" key="2">
    <source>
        <dbReference type="ARBA" id="ARBA00022980"/>
    </source>
</evidence>
<dbReference type="InterPro" id="IPR000851">
    <property type="entry name" value="Ribosomal_uS5"/>
</dbReference>
<dbReference type="Proteomes" id="UP001159427">
    <property type="component" value="Unassembled WGS sequence"/>
</dbReference>
<name>A0ABN8LXC4_9CNID</name>
<dbReference type="Gene3D" id="3.30.160.20">
    <property type="match status" value="1"/>
</dbReference>
<feature type="domain" description="S5 DRBM" evidence="6">
    <location>
        <begin position="159"/>
        <end position="222"/>
    </location>
</feature>
<accession>A0ABN8LXC4</accession>
<dbReference type="Pfam" id="PF00333">
    <property type="entry name" value="Ribosomal_S5"/>
    <property type="match status" value="1"/>
</dbReference>
<dbReference type="PROSITE" id="PS50881">
    <property type="entry name" value="S5_DSRBD"/>
    <property type="match status" value="1"/>
</dbReference>
<keyword evidence="2 4" id="KW-0689">Ribosomal protein</keyword>
<dbReference type="EMBL" id="CALNXI010000200">
    <property type="protein sequence ID" value="CAH3021959.1"/>
    <property type="molecule type" value="Genomic_DNA"/>
</dbReference>
<gene>
    <name evidence="7" type="ORF">PEVE_00013570</name>
</gene>
<reference evidence="7 8" key="1">
    <citation type="submission" date="2022-05" db="EMBL/GenBank/DDBJ databases">
        <authorList>
            <consortium name="Genoscope - CEA"/>
            <person name="William W."/>
        </authorList>
    </citation>
    <scope>NUCLEOTIDE SEQUENCE [LARGE SCALE GENOMIC DNA]</scope>
</reference>
<comment type="similarity">
    <text evidence="1 5">Belongs to the universal ribosomal protein uS5 family.</text>
</comment>
<dbReference type="SUPFAM" id="SSF54768">
    <property type="entry name" value="dsRNA-binding domain-like"/>
    <property type="match status" value="1"/>
</dbReference>
<dbReference type="Gene3D" id="3.30.230.10">
    <property type="match status" value="1"/>
</dbReference>
<dbReference type="PANTHER" id="PTHR48277">
    <property type="entry name" value="MITOCHONDRIAL RIBOSOMAL PROTEIN S5"/>
    <property type="match status" value="1"/>
</dbReference>
<evidence type="ECO:0000313" key="8">
    <source>
        <dbReference type="Proteomes" id="UP001159427"/>
    </source>
</evidence>
<dbReference type="PANTHER" id="PTHR48277:SF1">
    <property type="entry name" value="MITOCHONDRIAL RIBOSOMAL PROTEIN S5"/>
    <property type="match status" value="1"/>
</dbReference>
<evidence type="ECO:0000256" key="5">
    <source>
        <dbReference type="RuleBase" id="RU003823"/>
    </source>
</evidence>
<proteinExistence type="inferred from homology"/>
<keyword evidence="3 4" id="KW-0687">Ribonucleoprotein</keyword>
<dbReference type="Pfam" id="PF03719">
    <property type="entry name" value="Ribosomal_S5_C"/>
    <property type="match status" value="1"/>
</dbReference>
<sequence length="367" mass="41041">MAAVLRRCANCSSFVKSTLTERNSFSTSLALFKKDVWVTCTKALISAQFIQNRNYAASDKDKEYEKLWAAVTGGRGTGRGTKKKIVKGVDPKLLKYDKAGLKWEGFNAPIGIGEEEKVDDTEGETVQMRTAQRGWSGRTWPGRSIGSPLTADGVVLKDFHSVVIELRRVSNMTPGGRKKTQRAIVVVGNKNGVAGFGVGRGQAPLSAMKQARNKAVNYLHFVERCNDHTIYHDLETRHKKTIINFYRKPPGYGLRCHRAIKEIAVLLGMKDMRCKVRGPTTPLSLIRAAFQGLLSQETHQQLADRTGLNVVELRAECGMRPVIVASPSVETQKKVLKKRSDKDEYDLNEIFDPYRGLHRPKKRTELL</sequence>
<evidence type="ECO:0000256" key="3">
    <source>
        <dbReference type="ARBA" id="ARBA00023274"/>
    </source>
</evidence>
<organism evidence="7 8">
    <name type="scientific">Porites evermanni</name>
    <dbReference type="NCBI Taxonomy" id="104178"/>
    <lineage>
        <taxon>Eukaryota</taxon>
        <taxon>Metazoa</taxon>
        <taxon>Cnidaria</taxon>
        <taxon>Anthozoa</taxon>
        <taxon>Hexacorallia</taxon>
        <taxon>Scleractinia</taxon>
        <taxon>Fungiina</taxon>
        <taxon>Poritidae</taxon>
        <taxon>Porites</taxon>
    </lineage>
</organism>
<dbReference type="SUPFAM" id="SSF54211">
    <property type="entry name" value="Ribosomal protein S5 domain 2-like"/>
    <property type="match status" value="1"/>
</dbReference>
<evidence type="ECO:0000313" key="7">
    <source>
        <dbReference type="EMBL" id="CAH3021959.1"/>
    </source>
</evidence>
<keyword evidence="8" id="KW-1185">Reference proteome</keyword>
<protein>
    <recommendedName>
        <fullName evidence="6">S5 DRBM domain-containing protein</fullName>
    </recommendedName>
</protein>
<dbReference type="InterPro" id="IPR013810">
    <property type="entry name" value="Ribosomal_uS5_N"/>
</dbReference>
<evidence type="ECO:0000259" key="6">
    <source>
        <dbReference type="PROSITE" id="PS50881"/>
    </source>
</evidence>
<dbReference type="InterPro" id="IPR005324">
    <property type="entry name" value="Ribosomal_uS5_C"/>
</dbReference>
<comment type="caution">
    <text evidence="7">The sequence shown here is derived from an EMBL/GenBank/DDBJ whole genome shotgun (WGS) entry which is preliminary data.</text>
</comment>
<dbReference type="InterPro" id="IPR020568">
    <property type="entry name" value="Ribosomal_Su5_D2-typ_SF"/>
</dbReference>
<evidence type="ECO:0000256" key="1">
    <source>
        <dbReference type="ARBA" id="ARBA00008945"/>
    </source>
</evidence>
<evidence type="ECO:0000256" key="4">
    <source>
        <dbReference type="PROSITE-ProRule" id="PRU00268"/>
    </source>
</evidence>